<protein>
    <submittedName>
        <fullName evidence="5">Helix-turn-helix transcriptional regulator</fullName>
    </submittedName>
</protein>
<reference evidence="5 6" key="1">
    <citation type="submission" date="2020-05" db="EMBL/GenBank/DDBJ databases">
        <title>Aquincola sp. isolate from soil.</title>
        <authorList>
            <person name="Han J."/>
            <person name="Kim D.-U."/>
        </authorList>
    </citation>
    <scope>NUCLEOTIDE SEQUENCE [LARGE SCALE GENOMIC DNA]</scope>
    <source>
        <strain evidence="5 6">S2</strain>
    </source>
</reference>
<evidence type="ECO:0000313" key="5">
    <source>
        <dbReference type="EMBL" id="NRF71041.1"/>
    </source>
</evidence>
<evidence type="ECO:0000256" key="1">
    <source>
        <dbReference type="ARBA" id="ARBA00023015"/>
    </source>
</evidence>
<keyword evidence="6" id="KW-1185">Reference proteome</keyword>
<keyword evidence="2" id="KW-0238">DNA-binding</keyword>
<evidence type="ECO:0000313" key="6">
    <source>
        <dbReference type="Proteomes" id="UP000737171"/>
    </source>
</evidence>
<dbReference type="Gene3D" id="1.10.10.60">
    <property type="entry name" value="Homeodomain-like"/>
    <property type="match status" value="1"/>
</dbReference>
<gene>
    <name evidence="5" type="ORF">HLB44_28965</name>
</gene>
<dbReference type="InterPro" id="IPR050204">
    <property type="entry name" value="AraC_XylS_family_regulators"/>
</dbReference>
<keyword evidence="3" id="KW-0804">Transcription</keyword>
<evidence type="ECO:0000259" key="4">
    <source>
        <dbReference type="PROSITE" id="PS01124"/>
    </source>
</evidence>
<comment type="caution">
    <text evidence="5">The sequence shown here is derived from an EMBL/GenBank/DDBJ whole genome shotgun (WGS) entry which is preliminary data.</text>
</comment>
<feature type="domain" description="HTH araC/xylS-type" evidence="4">
    <location>
        <begin position="169"/>
        <end position="266"/>
    </location>
</feature>
<dbReference type="PROSITE" id="PS01124">
    <property type="entry name" value="HTH_ARAC_FAMILY_2"/>
    <property type="match status" value="1"/>
</dbReference>
<name>A0ABX2EQV7_9BURK</name>
<dbReference type="SUPFAM" id="SSF46689">
    <property type="entry name" value="Homeodomain-like"/>
    <property type="match status" value="1"/>
</dbReference>
<dbReference type="SMART" id="SM00342">
    <property type="entry name" value="HTH_ARAC"/>
    <property type="match status" value="1"/>
</dbReference>
<evidence type="ECO:0000256" key="2">
    <source>
        <dbReference type="ARBA" id="ARBA00023125"/>
    </source>
</evidence>
<dbReference type="RefSeq" id="WP_173131410.1">
    <property type="nucleotide sequence ID" value="NZ_JABRWJ010000010.1"/>
</dbReference>
<evidence type="ECO:0000256" key="3">
    <source>
        <dbReference type="ARBA" id="ARBA00023163"/>
    </source>
</evidence>
<accession>A0ABX2EQV7</accession>
<dbReference type="PANTHER" id="PTHR46796">
    <property type="entry name" value="HTH-TYPE TRANSCRIPTIONAL ACTIVATOR RHAS-RELATED"/>
    <property type="match status" value="1"/>
</dbReference>
<dbReference type="EMBL" id="JABRWJ010000010">
    <property type="protein sequence ID" value="NRF71041.1"/>
    <property type="molecule type" value="Genomic_DNA"/>
</dbReference>
<dbReference type="InterPro" id="IPR009057">
    <property type="entry name" value="Homeodomain-like_sf"/>
</dbReference>
<keyword evidence="1" id="KW-0805">Transcription regulation</keyword>
<dbReference type="InterPro" id="IPR018060">
    <property type="entry name" value="HTH_AraC"/>
</dbReference>
<dbReference type="Proteomes" id="UP000737171">
    <property type="component" value="Unassembled WGS sequence"/>
</dbReference>
<organism evidence="5 6">
    <name type="scientific">Pseudaquabacterium terrae</name>
    <dbReference type="NCBI Taxonomy" id="2732868"/>
    <lineage>
        <taxon>Bacteria</taxon>
        <taxon>Pseudomonadati</taxon>
        <taxon>Pseudomonadota</taxon>
        <taxon>Betaproteobacteria</taxon>
        <taxon>Burkholderiales</taxon>
        <taxon>Sphaerotilaceae</taxon>
        <taxon>Pseudaquabacterium</taxon>
    </lineage>
</organism>
<proteinExistence type="predicted"/>
<sequence>MDMHPPIETGATASRRPVAGVGRVLLWSGGSLWIGRQAGRVERHAHHAVQITLALDASFRMRGDAADWHEHHGAIVMPHHAHQFDGCGHAVVHLFVEPEAAPGRVLLQRHASTAIADLPRDIVDALVRPLRHAHAQRAHDETLVALARQAIAELAGPAPAPGSVDPRIGRSIAWVRQRLDAPLSLADAAAVAHLSPSRFRHLFVAQTGISFRAYLLWARVETAVAAAMAGQSWTAAAQHAGFADSAHLSRTCRRMFGIAPATLVRE</sequence>
<dbReference type="Pfam" id="PF12833">
    <property type="entry name" value="HTH_18"/>
    <property type="match status" value="1"/>
</dbReference>